<dbReference type="RefSeq" id="WP_311733624.1">
    <property type="nucleotide sequence ID" value="NZ_JAAXPW010000002.1"/>
</dbReference>
<dbReference type="Pfam" id="PF16781">
    <property type="entry name" value="DUF5068"/>
    <property type="match status" value="1"/>
</dbReference>
<comment type="caution">
    <text evidence="2">The sequence shown here is derived from an EMBL/GenBank/DDBJ whole genome shotgun (WGS) entry which is preliminary data.</text>
</comment>
<reference evidence="2 3" key="1">
    <citation type="submission" date="2020-08" db="EMBL/GenBank/DDBJ databases">
        <title>Genomic Encyclopedia of Type Strains, Phase IV (KMG-IV): sequencing the most valuable type-strain genomes for metagenomic binning, comparative biology and taxonomic classification.</title>
        <authorList>
            <person name="Goeker M."/>
        </authorList>
    </citation>
    <scope>NUCLEOTIDE SEQUENCE [LARGE SCALE GENOMIC DNA]</scope>
    <source>
        <strain evidence="2 3">DSM 10633</strain>
    </source>
</reference>
<dbReference type="AlphaFoldDB" id="A0A840PT62"/>
<proteinExistence type="predicted"/>
<evidence type="ECO:0000313" key="3">
    <source>
        <dbReference type="Proteomes" id="UP000557217"/>
    </source>
</evidence>
<evidence type="ECO:0008006" key="4">
    <source>
        <dbReference type="Google" id="ProtNLM"/>
    </source>
</evidence>
<accession>A0A840PT62</accession>
<evidence type="ECO:0000256" key="1">
    <source>
        <dbReference type="SAM" id="SignalP"/>
    </source>
</evidence>
<name>A0A840PT62_URETH</name>
<gene>
    <name evidence="2" type="ORF">HNR36_000333</name>
</gene>
<dbReference type="Proteomes" id="UP000557217">
    <property type="component" value="Unassembled WGS sequence"/>
</dbReference>
<dbReference type="Gene3D" id="2.60.40.4170">
    <property type="match status" value="1"/>
</dbReference>
<sequence>MGKFHWFVVTLLAMLLAACGGNEESKNLEENADVEVDINEEKNEKVNGATTSFDEVNKLIQEATEGNIEVVYTNESANYYHDMKGFIVDVPAYQIVKVTDMNRDFLIQFDDQQEGYIIIAKTIINNTTEKDMYYNLNFNIRLTHETDYIPFDLTFLRKELFPRPQNEQTRAWAPGEIAEGYVTFTLTNEQFEAISSVKPKFVIEGGVSENESFKESFLDDAVFDFVYSEEYAKEVGNAPQFYPDRLTTANWANKVMIFEKSNINETKQIDNVIITLDGVQYTEVIPTAGNEERFRNFGDSGVVAITVRLLIDNQSSEKVNIDQIGSKLRIDDNRGTAIASGMVEPSDEREVKPGEQGVKHHVFLFRKDEFEIFKRFDLEFGPFTNDEGKDQFKGKTVTFTLPR</sequence>
<feature type="signal peptide" evidence="1">
    <location>
        <begin position="1"/>
        <end position="20"/>
    </location>
</feature>
<dbReference type="PROSITE" id="PS51257">
    <property type="entry name" value="PROKAR_LIPOPROTEIN"/>
    <property type="match status" value="1"/>
</dbReference>
<protein>
    <recommendedName>
        <fullName evidence="4">DUF5068 domain-containing protein</fullName>
    </recommendedName>
</protein>
<organism evidence="2 3">
    <name type="scientific">Ureibacillus thermosphaericus</name>
    <dbReference type="NCBI Taxonomy" id="51173"/>
    <lineage>
        <taxon>Bacteria</taxon>
        <taxon>Bacillati</taxon>
        <taxon>Bacillota</taxon>
        <taxon>Bacilli</taxon>
        <taxon>Bacillales</taxon>
        <taxon>Caryophanaceae</taxon>
        <taxon>Ureibacillus</taxon>
    </lineage>
</organism>
<feature type="chain" id="PRO_5039512351" description="DUF5068 domain-containing protein" evidence="1">
    <location>
        <begin position="21"/>
        <end position="403"/>
    </location>
</feature>
<dbReference type="InterPro" id="IPR031888">
    <property type="entry name" value="DUF5068"/>
</dbReference>
<keyword evidence="1" id="KW-0732">Signal</keyword>
<dbReference type="EMBL" id="JACHGZ010000002">
    <property type="protein sequence ID" value="MBB5147951.1"/>
    <property type="molecule type" value="Genomic_DNA"/>
</dbReference>
<keyword evidence="3" id="KW-1185">Reference proteome</keyword>
<evidence type="ECO:0000313" key="2">
    <source>
        <dbReference type="EMBL" id="MBB5147951.1"/>
    </source>
</evidence>